<dbReference type="EMBL" id="AP014961">
    <property type="protein sequence ID" value="BAS92035.1"/>
    <property type="molecule type" value="Genomic_DNA"/>
</dbReference>
<dbReference type="OMA" id="VMHPHVA"/>
<feature type="region of interest" description="Disordered" evidence="2">
    <location>
        <begin position="388"/>
        <end position="409"/>
    </location>
</feature>
<dbReference type="InterPro" id="IPR012677">
    <property type="entry name" value="Nucleotide-bd_a/b_plait_sf"/>
</dbReference>
<dbReference type="FunCoup" id="A0A0P0WHB3">
    <property type="interactions" value="798"/>
</dbReference>
<dbReference type="SUPFAM" id="SSF54928">
    <property type="entry name" value="RNA-binding domain, RBD"/>
    <property type="match status" value="1"/>
</dbReference>
<reference evidence="5 6" key="3">
    <citation type="journal article" date="2013" name="Rice">
        <title>Improvement of the Oryza sativa Nipponbare reference genome using next generation sequence and optical map data.</title>
        <authorList>
            <person name="Kawahara Y."/>
            <person name="de la Bastide M."/>
            <person name="Hamilton J.P."/>
            <person name="Kanamori H."/>
            <person name="McCombie W.R."/>
            <person name="Ouyang S."/>
            <person name="Schwartz D.C."/>
            <person name="Tanaka T."/>
            <person name="Wu J."/>
            <person name="Zhou S."/>
            <person name="Childs K.L."/>
            <person name="Davidson R.M."/>
            <person name="Lin H."/>
            <person name="Quesada-Ocampo L."/>
            <person name="Vaillancourt B."/>
            <person name="Sakai H."/>
            <person name="Lee S.S."/>
            <person name="Kim J."/>
            <person name="Numa H."/>
            <person name="Itoh T."/>
            <person name="Buell C.R."/>
            <person name="Matsumoto T."/>
        </authorList>
    </citation>
    <scope>NUCLEOTIDE SEQUENCE [LARGE SCALE GENOMIC DNA]</scope>
    <source>
        <strain evidence="6">cv. Nipponbare</strain>
    </source>
</reference>
<dbReference type="SUPFAM" id="SSF63748">
    <property type="entry name" value="Tudor/PWWP/MBT"/>
    <property type="match status" value="1"/>
</dbReference>
<feature type="domain" description="RRM" evidence="3">
    <location>
        <begin position="427"/>
        <end position="507"/>
    </location>
</feature>
<dbReference type="PROSITE" id="PS50812">
    <property type="entry name" value="PWWP"/>
    <property type="match status" value="1"/>
</dbReference>
<protein>
    <submittedName>
        <fullName evidence="5">Os05g0122500 protein</fullName>
    </submittedName>
</protein>
<feature type="compositionally biased region" description="Low complexity" evidence="2">
    <location>
        <begin position="22"/>
        <end position="31"/>
    </location>
</feature>
<feature type="non-terminal residue" evidence="5">
    <location>
        <position position="527"/>
    </location>
</feature>
<dbReference type="InterPro" id="IPR053063">
    <property type="entry name" value="PWWP_domain_containing_PDP"/>
</dbReference>
<dbReference type="PaxDb" id="39947-A0A0P0WHB3"/>
<evidence type="ECO:0000313" key="6">
    <source>
        <dbReference type="Proteomes" id="UP000059680"/>
    </source>
</evidence>
<evidence type="ECO:0000256" key="1">
    <source>
        <dbReference type="PROSITE-ProRule" id="PRU00176"/>
    </source>
</evidence>
<name>A0A0P0WHB3_ORYSJ</name>
<feature type="region of interest" description="Disordered" evidence="2">
    <location>
        <begin position="1"/>
        <end position="34"/>
    </location>
</feature>
<dbReference type="GO" id="GO:0003723">
    <property type="term" value="F:RNA binding"/>
    <property type="evidence" value="ECO:0007669"/>
    <property type="project" value="UniProtKB-UniRule"/>
</dbReference>
<sequence length="527" mass="56445">TPSQTLLCSGELPPPPSPTPAISPAISSSPSKNTTLRYKGAAAHGAVAKNGGEGEVSAVRRPGRPRVVHPDVAEFLLNFRRLRREKKKRATPRPAVVVVPGERARYDCAFEDEGEVGRRGGFAPGRLVWGKVRCHPWWPGQVFDPADASEQALEERRKHGATLVAFFWDKTFAWVDADELLPFRGDGGDFALLAGQSAHAMPALTASVDAALGEVARRVAAGLSCCCCCDGAAVAKKQVIENAGIREGAHGATVDAAFTRGALRGEAFVGYVSALAVAPLAGADRLDLAIATAQLKAFDRWRGAAARSLPEYTCHHGIEANAMAPRRKRGRATKNTITGNVDDDASELENFEPTPQPLSHQMSTKIGKLMSRAAQQMSRSPAVIHRDTTTTTTNGDAPPPPPPAISLTMGRCTRSADEKKKNSDIREDPFLAGLVLNFICPSAVLPLSELVNIFSKFGPIMEAKTENAYAMVMFKRRADAEAAFSGTTKINALSSSLISFRLNYSMSASPIDSPECSLNTAMDRLLF</sequence>
<dbReference type="InterPro" id="IPR000504">
    <property type="entry name" value="RRM_dom"/>
</dbReference>
<dbReference type="PANTHER" id="PTHR42851:SF5">
    <property type="entry name" value="OS05G0122500 PROTEIN"/>
    <property type="match status" value="1"/>
</dbReference>
<dbReference type="STRING" id="39947.A0A0P0WHB3"/>
<dbReference type="SMART" id="SM00293">
    <property type="entry name" value="PWWP"/>
    <property type="match status" value="1"/>
</dbReference>
<dbReference type="PROSITE" id="PS50102">
    <property type="entry name" value="RRM"/>
    <property type="match status" value="1"/>
</dbReference>
<feature type="domain" description="PWWP" evidence="4">
    <location>
        <begin position="124"/>
        <end position="186"/>
    </location>
</feature>
<keyword evidence="6" id="KW-1185">Reference proteome</keyword>
<dbReference type="Proteomes" id="UP000059680">
    <property type="component" value="Chromosome 5"/>
</dbReference>
<dbReference type="Gramene" id="Os05t0122500-00">
    <property type="protein sequence ID" value="Os05t0122500-00"/>
    <property type="gene ID" value="Os05g0122500"/>
</dbReference>
<feature type="compositionally biased region" description="Acidic residues" evidence="2">
    <location>
        <begin position="341"/>
        <end position="350"/>
    </location>
</feature>
<organism evidence="5 6">
    <name type="scientific">Oryza sativa subsp. japonica</name>
    <name type="common">Rice</name>
    <dbReference type="NCBI Taxonomy" id="39947"/>
    <lineage>
        <taxon>Eukaryota</taxon>
        <taxon>Viridiplantae</taxon>
        <taxon>Streptophyta</taxon>
        <taxon>Embryophyta</taxon>
        <taxon>Tracheophyta</taxon>
        <taxon>Spermatophyta</taxon>
        <taxon>Magnoliopsida</taxon>
        <taxon>Liliopsida</taxon>
        <taxon>Poales</taxon>
        <taxon>Poaceae</taxon>
        <taxon>BOP clade</taxon>
        <taxon>Oryzoideae</taxon>
        <taxon>Oryzeae</taxon>
        <taxon>Oryzinae</taxon>
        <taxon>Oryza</taxon>
        <taxon>Oryza sativa</taxon>
    </lineage>
</organism>
<reference evidence="5 6" key="2">
    <citation type="journal article" date="2013" name="Plant Cell Physiol.">
        <title>Rice Annotation Project Database (RAP-DB): an integrative and interactive database for rice genomics.</title>
        <authorList>
            <person name="Sakai H."/>
            <person name="Lee S.S."/>
            <person name="Tanaka T."/>
            <person name="Numa H."/>
            <person name="Kim J."/>
            <person name="Kawahara Y."/>
            <person name="Wakimoto H."/>
            <person name="Yang C.C."/>
            <person name="Iwamoto M."/>
            <person name="Abe T."/>
            <person name="Yamada Y."/>
            <person name="Muto A."/>
            <person name="Inokuchi H."/>
            <person name="Ikemura T."/>
            <person name="Matsumoto T."/>
            <person name="Sasaki T."/>
            <person name="Itoh T."/>
        </authorList>
    </citation>
    <scope>NUCLEOTIDE SEQUENCE [LARGE SCALE GENOMIC DNA]</scope>
    <source>
        <strain evidence="6">cv. Nipponbare</strain>
    </source>
</reference>
<dbReference type="Gene3D" id="3.30.70.330">
    <property type="match status" value="1"/>
</dbReference>
<evidence type="ECO:0000259" key="3">
    <source>
        <dbReference type="PROSITE" id="PS50102"/>
    </source>
</evidence>
<dbReference type="AlphaFoldDB" id="A0A0P0WHB3"/>
<accession>A0A0P0WHB3</accession>
<proteinExistence type="predicted"/>
<dbReference type="eggNOG" id="ENOG502QR1T">
    <property type="taxonomic scope" value="Eukaryota"/>
</dbReference>
<dbReference type="InterPro" id="IPR035979">
    <property type="entry name" value="RBD_domain_sf"/>
</dbReference>
<dbReference type="InParanoid" id="A0A0P0WHB3"/>
<reference evidence="6" key="1">
    <citation type="journal article" date="2005" name="Nature">
        <title>The map-based sequence of the rice genome.</title>
        <authorList>
            <consortium name="International rice genome sequencing project (IRGSP)"/>
            <person name="Matsumoto T."/>
            <person name="Wu J."/>
            <person name="Kanamori H."/>
            <person name="Katayose Y."/>
            <person name="Fujisawa M."/>
            <person name="Namiki N."/>
            <person name="Mizuno H."/>
            <person name="Yamamoto K."/>
            <person name="Antonio B.A."/>
            <person name="Baba T."/>
            <person name="Sakata K."/>
            <person name="Nagamura Y."/>
            <person name="Aoki H."/>
            <person name="Arikawa K."/>
            <person name="Arita K."/>
            <person name="Bito T."/>
            <person name="Chiden Y."/>
            <person name="Fujitsuka N."/>
            <person name="Fukunaka R."/>
            <person name="Hamada M."/>
            <person name="Harada C."/>
            <person name="Hayashi A."/>
            <person name="Hijishita S."/>
            <person name="Honda M."/>
            <person name="Hosokawa S."/>
            <person name="Ichikawa Y."/>
            <person name="Idonuma A."/>
            <person name="Iijima M."/>
            <person name="Ikeda M."/>
            <person name="Ikeno M."/>
            <person name="Ito K."/>
            <person name="Ito S."/>
            <person name="Ito T."/>
            <person name="Ito Y."/>
            <person name="Ito Y."/>
            <person name="Iwabuchi A."/>
            <person name="Kamiya K."/>
            <person name="Karasawa W."/>
            <person name="Kurita K."/>
            <person name="Katagiri S."/>
            <person name="Kikuta A."/>
            <person name="Kobayashi H."/>
            <person name="Kobayashi N."/>
            <person name="Machita K."/>
            <person name="Maehara T."/>
            <person name="Masukawa M."/>
            <person name="Mizubayashi T."/>
            <person name="Mukai Y."/>
            <person name="Nagasaki H."/>
            <person name="Nagata Y."/>
            <person name="Naito S."/>
            <person name="Nakashima M."/>
            <person name="Nakama Y."/>
            <person name="Nakamichi Y."/>
            <person name="Nakamura M."/>
            <person name="Meguro A."/>
            <person name="Negishi M."/>
            <person name="Ohta I."/>
            <person name="Ohta T."/>
            <person name="Okamoto M."/>
            <person name="Ono N."/>
            <person name="Saji S."/>
            <person name="Sakaguchi M."/>
            <person name="Sakai K."/>
            <person name="Shibata M."/>
            <person name="Shimokawa T."/>
            <person name="Song J."/>
            <person name="Takazaki Y."/>
            <person name="Terasawa K."/>
            <person name="Tsugane M."/>
            <person name="Tsuji K."/>
            <person name="Ueda S."/>
            <person name="Waki K."/>
            <person name="Yamagata H."/>
            <person name="Yamamoto M."/>
            <person name="Yamamoto S."/>
            <person name="Yamane H."/>
            <person name="Yoshiki S."/>
            <person name="Yoshihara R."/>
            <person name="Yukawa K."/>
            <person name="Zhong H."/>
            <person name="Yano M."/>
            <person name="Yuan Q."/>
            <person name="Ouyang S."/>
            <person name="Liu J."/>
            <person name="Jones K.M."/>
            <person name="Gansberger K."/>
            <person name="Moffat K."/>
            <person name="Hill J."/>
            <person name="Bera J."/>
            <person name="Fadrosh D."/>
            <person name="Jin S."/>
            <person name="Johri S."/>
            <person name="Kim M."/>
            <person name="Overton L."/>
            <person name="Reardon M."/>
            <person name="Tsitrin T."/>
            <person name="Vuong H."/>
            <person name="Weaver B."/>
            <person name="Ciecko A."/>
            <person name="Tallon L."/>
            <person name="Jackson J."/>
            <person name="Pai G."/>
            <person name="Aken S.V."/>
            <person name="Utterback T."/>
            <person name="Reidmuller S."/>
            <person name="Feldblyum T."/>
            <person name="Hsiao J."/>
            <person name="Zismann V."/>
            <person name="Iobst S."/>
            <person name="de Vazeille A.R."/>
            <person name="Buell C.R."/>
            <person name="Ying K."/>
            <person name="Li Y."/>
            <person name="Lu T."/>
            <person name="Huang Y."/>
            <person name="Zhao Q."/>
            <person name="Feng Q."/>
            <person name="Zhang L."/>
            <person name="Zhu J."/>
            <person name="Weng Q."/>
            <person name="Mu J."/>
            <person name="Lu Y."/>
            <person name="Fan D."/>
            <person name="Liu Y."/>
            <person name="Guan J."/>
            <person name="Zhang Y."/>
            <person name="Yu S."/>
            <person name="Liu X."/>
            <person name="Zhang Y."/>
            <person name="Hong G."/>
            <person name="Han B."/>
            <person name="Choisne N."/>
            <person name="Demange N."/>
            <person name="Orjeda G."/>
            <person name="Samain S."/>
            <person name="Cattolico L."/>
            <person name="Pelletier E."/>
            <person name="Couloux A."/>
            <person name="Segurens B."/>
            <person name="Wincker P."/>
            <person name="D'Hont A."/>
            <person name="Scarpelli C."/>
            <person name="Weissenbach J."/>
            <person name="Salanoubat M."/>
            <person name="Quetier F."/>
            <person name="Yu Y."/>
            <person name="Kim H.R."/>
            <person name="Rambo T."/>
            <person name="Currie J."/>
            <person name="Collura K."/>
            <person name="Luo M."/>
            <person name="Yang T."/>
            <person name="Ammiraju J.S.S."/>
            <person name="Engler F."/>
            <person name="Soderlund C."/>
            <person name="Wing R.A."/>
            <person name="Palmer L.E."/>
            <person name="de la Bastide M."/>
            <person name="Spiegel L."/>
            <person name="Nascimento L."/>
            <person name="Zutavern T."/>
            <person name="O'Shaughnessy A."/>
            <person name="Dike S."/>
            <person name="Dedhia N."/>
            <person name="Preston R."/>
            <person name="Balija V."/>
            <person name="McCombie W.R."/>
            <person name="Chow T."/>
            <person name="Chen H."/>
            <person name="Chung M."/>
            <person name="Chen C."/>
            <person name="Shaw J."/>
            <person name="Wu H."/>
            <person name="Hsiao K."/>
            <person name="Chao Y."/>
            <person name="Chu M."/>
            <person name="Cheng C."/>
            <person name="Hour A."/>
            <person name="Lee P."/>
            <person name="Lin S."/>
            <person name="Lin Y."/>
            <person name="Liou J."/>
            <person name="Liu S."/>
            <person name="Hsing Y."/>
            <person name="Raghuvanshi S."/>
            <person name="Mohanty A."/>
            <person name="Bharti A.K."/>
            <person name="Gaur A."/>
            <person name="Gupta V."/>
            <person name="Kumar D."/>
            <person name="Ravi V."/>
            <person name="Vij S."/>
            <person name="Kapur A."/>
            <person name="Khurana P."/>
            <person name="Khurana P."/>
            <person name="Khurana J.P."/>
            <person name="Tyagi A.K."/>
            <person name="Gaikwad K."/>
            <person name="Singh A."/>
            <person name="Dalal V."/>
            <person name="Srivastava S."/>
            <person name="Dixit A."/>
            <person name="Pal A.K."/>
            <person name="Ghazi I.A."/>
            <person name="Yadav M."/>
            <person name="Pandit A."/>
            <person name="Bhargava A."/>
            <person name="Sureshbabu K."/>
            <person name="Batra K."/>
            <person name="Sharma T.R."/>
            <person name="Mohapatra T."/>
            <person name="Singh N.K."/>
            <person name="Messing J."/>
            <person name="Nelson A.B."/>
            <person name="Fuks G."/>
            <person name="Kavchok S."/>
            <person name="Keizer G."/>
            <person name="Linton E."/>
            <person name="Llaca V."/>
            <person name="Song R."/>
            <person name="Tanyolac B."/>
            <person name="Young S."/>
            <person name="Ho-Il K."/>
            <person name="Hahn J.H."/>
            <person name="Sangsakoo G."/>
            <person name="Vanavichit A."/>
            <person name="de Mattos Luiz.A.T."/>
            <person name="Zimmer P.D."/>
            <person name="Malone G."/>
            <person name="Dellagostin O."/>
            <person name="de Oliveira A.C."/>
            <person name="Bevan M."/>
            <person name="Bancroft I."/>
            <person name="Minx P."/>
            <person name="Cordum H."/>
            <person name="Wilson R."/>
            <person name="Cheng Z."/>
            <person name="Jin W."/>
            <person name="Jiang J."/>
            <person name="Leong S.A."/>
            <person name="Iwama H."/>
            <person name="Gojobori T."/>
            <person name="Itoh T."/>
            <person name="Niimura Y."/>
            <person name="Fujii Y."/>
            <person name="Habara T."/>
            <person name="Sakai H."/>
            <person name="Sato Y."/>
            <person name="Wilson G."/>
            <person name="Kumar K."/>
            <person name="McCouch S."/>
            <person name="Juretic N."/>
            <person name="Hoen D."/>
            <person name="Wright S."/>
            <person name="Bruskiewich R."/>
            <person name="Bureau T."/>
            <person name="Miyao A."/>
            <person name="Hirochika H."/>
            <person name="Nishikawa T."/>
            <person name="Kadowaki K."/>
            <person name="Sugiura M."/>
            <person name="Burr B."/>
            <person name="Sasaki T."/>
        </authorList>
    </citation>
    <scope>NUCLEOTIDE SEQUENCE [LARGE SCALE GENOMIC DNA]</scope>
    <source>
        <strain evidence="6">cv. Nipponbare</strain>
    </source>
</reference>
<evidence type="ECO:0000259" key="4">
    <source>
        <dbReference type="PROSITE" id="PS50812"/>
    </source>
</evidence>
<dbReference type="Pfam" id="PF00855">
    <property type="entry name" value="PWWP"/>
    <property type="match status" value="1"/>
</dbReference>
<feature type="compositionally biased region" description="Pro residues" evidence="2">
    <location>
        <begin position="12"/>
        <end position="21"/>
    </location>
</feature>
<dbReference type="InterPro" id="IPR000313">
    <property type="entry name" value="PWWP_dom"/>
</dbReference>
<feature type="region of interest" description="Disordered" evidence="2">
    <location>
        <begin position="337"/>
        <end position="360"/>
    </location>
</feature>
<evidence type="ECO:0000313" key="5">
    <source>
        <dbReference type="EMBL" id="BAS92035.1"/>
    </source>
</evidence>
<gene>
    <name evidence="5" type="ordered locus">Os05g0122500</name>
    <name evidence="5" type="ORF">OSNPB_050122500</name>
</gene>
<dbReference type="PANTHER" id="PTHR42851">
    <property type="entry name" value="ALDOLASE-RELATED"/>
    <property type="match status" value="1"/>
</dbReference>
<dbReference type="CDD" id="cd05162">
    <property type="entry name" value="PWWP"/>
    <property type="match status" value="1"/>
</dbReference>
<evidence type="ECO:0000256" key="2">
    <source>
        <dbReference type="SAM" id="MobiDB-lite"/>
    </source>
</evidence>
<keyword evidence="1" id="KW-0694">RNA-binding</keyword>
<dbReference type="Gene3D" id="2.30.30.140">
    <property type="match status" value="1"/>
</dbReference>